<dbReference type="EMBL" id="FNIZ01000017">
    <property type="protein sequence ID" value="SDP39026.1"/>
    <property type="molecule type" value="Genomic_DNA"/>
</dbReference>
<dbReference type="Proteomes" id="UP000198860">
    <property type="component" value="Unassembled WGS sequence"/>
</dbReference>
<accession>A0A1H0SCX4</accession>
<organism evidence="1 2">
    <name type="scientific">Halobacillus aidingensis</name>
    <dbReference type="NCBI Taxonomy" id="240303"/>
    <lineage>
        <taxon>Bacteria</taxon>
        <taxon>Bacillati</taxon>
        <taxon>Bacillota</taxon>
        <taxon>Bacilli</taxon>
        <taxon>Bacillales</taxon>
        <taxon>Bacillaceae</taxon>
        <taxon>Halobacillus</taxon>
    </lineage>
</organism>
<evidence type="ECO:0000313" key="1">
    <source>
        <dbReference type="EMBL" id="SDP39026.1"/>
    </source>
</evidence>
<name>A0A1H0SCX4_HALAD</name>
<sequence>MRRILLAILMIIVIGFSYVGYTSMDTDANPSIPKETESY</sequence>
<dbReference type="STRING" id="240303.SAMN05421677_117102"/>
<dbReference type="AlphaFoldDB" id="A0A1H0SCX4"/>
<evidence type="ECO:0000313" key="2">
    <source>
        <dbReference type="Proteomes" id="UP000198860"/>
    </source>
</evidence>
<proteinExistence type="predicted"/>
<protein>
    <submittedName>
        <fullName evidence="1">Uncharacterized protein</fullName>
    </submittedName>
</protein>
<reference evidence="2" key="1">
    <citation type="submission" date="2016-10" db="EMBL/GenBank/DDBJ databases">
        <authorList>
            <person name="Varghese N."/>
            <person name="Submissions S."/>
        </authorList>
    </citation>
    <scope>NUCLEOTIDE SEQUENCE [LARGE SCALE GENOMIC DNA]</scope>
    <source>
        <strain evidence="2">CGMCC 1.3703</strain>
    </source>
</reference>
<keyword evidence="2" id="KW-1185">Reference proteome</keyword>
<gene>
    <name evidence="1" type="ORF">SAMN05421677_117102</name>
</gene>